<dbReference type="GO" id="GO:0015074">
    <property type="term" value="P:DNA integration"/>
    <property type="evidence" value="ECO:0007669"/>
    <property type="project" value="InterPro"/>
</dbReference>
<dbReference type="PANTHER" id="PTHR35617:SF3">
    <property type="entry name" value="CORE-BINDING (CB) DOMAIN-CONTAINING PROTEIN"/>
    <property type="match status" value="1"/>
</dbReference>
<dbReference type="AlphaFoldDB" id="A0AAJ6VWF3"/>
<dbReference type="InterPro" id="IPR011010">
    <property type="entry name" value="DNA_brk_join_enz"/>
</dbReference>
<dbReference type="GeneID" id="100902873"/>
<dbReference type="SUPFAM" id="SSF56349">
    <property type="entry name" value="DNA breaking-rejoining enzymes"/>
    <property type="match status" value="1"/>
</dbReference>
<evidence type="ECO:0000313" key="4">
    <source>
        <dbReference type="RefSeq" id="XP_003740691.1"/>
    </source>
</evidence>
<dbReference type="Proteomes" id="UP000694867">
    <property type="component" value="Unplaced"/>
</dbReference>
<name>A0AAJ6VWF3_9ACAR</name>
<feature type="domain" description="Tyr recombinase" evidence="2">
    <location>
        <begin position="8"/>
        <end position="217"/>
    </location>
</feature>
<keyword evidence="1" id="KW-0233">DNA recombination</keyword>
<keyword evidence="3" id="KW-1185">Reference proteome</keyword>
<gene>
    <name evidence="4" type="primary">LOC100902873</name>
</gene>
<dbReference type="PROSITE" id="PS51898">
    <property type="entry name" value="TYR_RECOMBINASE"/>
    <property type="match status" value="1"/>
</dbReference>
<dbReference type="InterPro" id="IPR013762">
    <property type="entry name" value="Integrase-like_cat_sf"/>
</dbReference>
<dbReference type="GO" id="GO:0006310">
    <property type="term" value="P:DNA recombination"/>
    <property type="evidence" value="ECO:0007669"/>
    <property type="project" value="UniProtKB-KW"/>
</dbReference>
<dbReference type="Gene3D" id="1.10.443.10">
    <property type="entry name" value="Intergrase catalytic core"/>
    <property type="match status" value="1"/>
</dbReference>
<dbReference type="InterPro" id="IPR002104">
    <property type="entry name" value="Integrase_catalytic"/>
</dbReference>
<dbReference type="KEGG" id="goe:100902873"/>
<sequence>MRGIFNTYPPSKPRPPVWDVELLLTHMDTWGPSDSLTLLQATYRTLLFLLLTSAARVGEIADLVFPPLSQQPHAWEFSYGRGLTKTSRHGHHSPSLLVKAYPQNALRCPISALRAYTDLTLPYRLQPTSLFLTTKKPHKSASKDTLARWVKIVLRDSGIDTSIYTAHSTRAASTTAAHLRGLQLPDILQTARWTNATTFYEHYFRPPDPSPMSSAVLSSGR</sequence>
<protein>
    <submittedName>
        <fullName evidence="4">Uncharacterized protein LOC100902873</fullName>
    </submittedName>
</protein>
<dbReference type="GO" id="GO:0003677">
    <property type="term" value="F:DNA binding"/>
    <property type="evidence" value="ECO:0007669"/>
    <property type="project" value="InterPro"/>
</dbReference>
<organism evidence="3 4">
    <name type="scientific">Galendromus occidentalis</name>
    <name type="common">western predatory mite</name>
    <dbReference type="NCBI Taxonomy" id="34638"/>
    <lineage>
        <taxon>Eukaryota</taxon>
        <taxon>Metazoa</taxon>
        <taxon>Ecdysozoa</taxon>
        <taxon>Arthropoda</taxon>
        <taxon>Chelicerata</taxon>
        <taxon>Arachnida</taxon>
        <taxon>Acari</taxon>
        <taxon>Parasitiformes</taxon>
        <taxon>Mesostigmata</taxon>
        <taxon>Gamasina</taxon>
        <taxon>Phytoseioidea</taxon>
        <taxon>Phytoseiidae</taxon>
        <taxon>Typhlodrominae</taxon>
        <taxon>Galendromus</taxon>
    </lineage>
</organism>
<proteinExistence type="predicted"/>
<evidence type="ECO:0000259" key="2">
    <source>
        <dbReference type="PROSITE" id="PS51898"/>
    </source>
</evidence>
<reference evidence="4" key="1">
    <citation type="submission" date="2025-08" db="UniProtKB">
        <authorList>
            <consortium name="RefSeq"/>
        </authorList>
    </citation>
    <scope>IDENTIFICATION</scope>
</reference>
<evidence type="ECO:0000256" key="1">
    <source>
        <dbReference type="ARBA" id="ARBA00023172"/>
    </source>
</evidence>
<accession>A0AAJ6VWF3</accession>
<dbReference type="RefSeq" id="XP_003740691.1">
    <property type="nucleotide sequence ID" value="XM_003740643.1"/>
</dbReference>
<evidence type="ECO:0000313" key="3">
    <source>
        <dbReference type="Proteomes" id="UP000694867"/>
    </source>
</evidence>
<dbReference type="PANTHER" id="PTHR35617">
    <property type="entry name" value="PHAGE_INTEGRASE DOMAIN-CONTAINING PROTEIN"/>
    <property type="match status" value="1"/>
</dbReference>